<evidence type="ECO:0000256" key="1">
    <source>
        <dbReference type="SAM" id="MobiDB-lite"/>
    </source>
</evidence>
<gene>
    <name evidence="2" type="ORF">DVH24_007704</name>
</gene>
<evidence type="ECO:0000313" key="2">
    <source>
        <dbReference type="EMBL" id="RXH70448.1"/>
    </source>
</evidence>
<feature type="non-terminal residue" evidence="2">
    <location>
        <position position="1"/>
    </location>
</feature>
<comment type="caution">
    <text evidence="2">The sequence shown here is derived from an EMBL/GenBank/DDBJ whole genome shotgun (WGS) entry which is preliminary data.</text>
</comment>
<organism evidence="2 3">
    <name type="scientific">Malus domestica</name>
    <name type="common">Apple</name>
    <name type="synonym">Pyrus malus</name>
    <dbReference type="NCBI Taxonomy" id="3750"/>
    <lineage>
        <taxon>Eukaryota</taxon>
        <taxon>Viridiplantae</taxon>
        <taxon>Streptophyta</taxon>
        <taxon>Embryophyta</taxon>
        <taxon>Tracheophyta</taxon>
        <taxon>Spermatophyta</taxon>
        <taxon>Magnoliopsida</taxon>
        <taxon>eudicotyledons</taxon>
        <taxon>Gunneridae</taxon>
        <taxon>Pentapetalae</taxon>
        <taxon>rosids</taxon>
        <taxon>fabids</taxon>
        <taxon>Rosales</taxon>
        <taxon>Rosaceae</taxon>
        <taxon>Amygdaloideae</taxon>
        <taxon>Maleae</taxon>
        <taxon>Malus</taxon>
    </lineage>
</organism>
<reference evidence="2 3" key="1">
    <citation type="submission" date="2018-10" db="EMBL/GenBank/DDBJ databases">
        <title>A high-quality apple genome assembly.</title>
        <authorList>
            <person name="Hu J."/>
        </authorList>
    </citation>
    <scope>NUCLEOTIDE SEQUENCE [LARGE SCALE GENOMIC DNA]</scope>
    <source>
        <strain evidence="3">cv. HFTH1</strain>
        <tissue evidence="2">Young leaf</tissue>
    </source>
</reference>
<feature type="region of interest" description="Disordered" evidence="1">
    <location>
        <begin position="89"/>
        <end position="129"/>
    </location>
</feature>
<name>A0A498HG52_MALDO</name>
<proteinExistence type="predicted"/>
<accession>A0A498HG52</accession>
<dbReference type="EMBL" id="RDQH01000342">
    <property type="protein sequence ID" value="RXH70448.1"/>
    <property type="molecule type" value="Genomic_DNA"/>
</dbReference>
<evidence type="ECO:0000313" key="3">
    <source>
        <dbReference type="Proteomes" id="UP000290289"/>
    </source>
</evidence>
<keyword evidence="3" id="KW-1185">Reference proteome</keyword>
<protein>
    <submittedName>
        <fullName evidence="2">Uncharacterized protein</fullName>
    </submittedName>
</protein>
<dbReference type="Proteomes" id="UP000290289">
    <property type="component" value="Chromosome 16"/>
</dbReference>
<dbReference type="AlphaFoldDB" id="A0A498HG52"/>
<sequence>YFFVTSQHRPPPYPGLNSIVARYCPLWAPYHALMVLFLGTHTRTSQWVTHHGNALARTRLTLEFLQNPKPVSSQKAYMIHFLSDVRCNNPPPLGARSPRAAHYRPEIGSDTELTHPSPGQDGVPNISDT</sequence>